<dbReference type="Pfam" id="PF14234">
    <property type="entry name" value="DUF4336"/>
    <property type="match status" value="2"/>
</dbReference>
<dbReference type="InterPro" id="IPR025638">
    <property type="entry name" value="DUF4336"/>
</dbReference>
<dbReference type="AlphaFoldDB" id="A0A383VH77"/>
<name>A0A383VH77_TETOB</name>
<feature type="compositionally biased region" description="Polar residues" evidence="1">
    <location>
        <begin position="62"/>
        <end position="80"/>
    </location>
</feature>
<accession>A0A383VH77</accession>
<proteinExistence type="predicted"/>
<reference evidence="2 3" key="1">
    <citation type="submission" date="2016-10" db="EMBL/GenBank/DDBJ databases">
        <authorList>
            <person name="Cai Z."/>
        </authorList>
    </citation>
    <scope>NUCLEOTIDE SEQUENCE [LARGE SCALE GENOMIC DNA]</scope>
</reference>
<organism evidence="2 3">
    <name type="scientific">Tetradesmus obliquus</name>
    <name type="common">Green alga</name>
    <name type="synonym">Acutodesmus obliquus</name>
    <dbReference type="NCBI Taxonomy" id="3088"/>
    <lineage>
        <taxon>Eukaryota</taxon>
        <taxon>Viridiplantae</taxon>
        <taxon>Chlorophyta</taxon>
        <taxon>core chlorophytes</taxon>
        <taxon>Chlorophyceae</taxon>
        <taxon>CS clade</taxon>
        <taxon>Sphaeropleales</taxon>
        <taxon>Scenedesmaceae</taxon>
        <taxon>Tetradesmus</taxon>
    </lineage>
</organism>
<evidence type="ECO:0000313" key="3">
    <source>
        <dbReference type="Proteomes" id="UP000256970"/>
    </source>
</evidence>
<feature type="compositionally biased region" description="Low complexity" evidence="1">
    <location>
        <begin position="87"/>
        <end position="96"/>
    </location>
</feature>
<evidence type="ECO:0000256" key="1">
    <source>
        <dbReference type="SAM" id="MobiDB-lite"/>
    </source>
</evidence>
<feature type="compositionally biased region" description="Low complexity" evidence="1">
    <location>
        <begin position="46"/>
        <end position="56"/>
    </location>
</feature>
<feature type="region of interest" description="Disordered" evidence="1">
    <location>
        <begin position="21"/>
        <end position="98"/>
    </location>
</feature>
<sequence length="534" mass="59111">MQRFSSSSSISSSMHMLHAPAAPLAAAHRSSRRPVLPVQCKVTTKQQQQQQQQQQQAATAKGRSTVSSKTQRGSTVSGTKTVRGREQQAALQQQQQSKKRGSRFYFNITGFPFPLGPFFERKTVRNEVVKGQVWTFEQTQAFFFDVFTPVRMTVIKLKSGGLWVHAPVAPTQECINLLKELDAPVEYIVLPTFAYEHKVFVAPFSRRFPKAKVYVAPGQWSLPLNLPNEWLGIFPAGELADGDTTTPWGDEIEQKVLLPPQIGLSKVVKFTEVAFFHKPSRSLLVTDAVVYVDVDPPACIPDEALRSQAQDGWLQRYLAGGRSRQEISEVARSERVEDSREARRTAWARMSLLVLYFNPSDLLTPQASFDAISRRLLVGPVVRTLVYDKIPNTVCDWVDSMCADWRFERIIPAHFSAPVKAGPAEFREAFRFVYDQVGRTPGSSSSSRAGSSSSSSSGSNPFSSLFGFLGGSSQSKVAVKGTSRREGDGFPEADVKVLKGLNQLLIKYRVVFTDAEERAGIGSSSSSSSGSKRR</sequence>
<evidence type="ECO:0000313" key="2">
    <source>
        <dbReference type="EMBL" id="SZX64034.1"/>
    </source>
</evidence>
<dbReference type="EMBL" id="FNXT01000363">
    <property type="protein sequence ID" value="SZX64034.1"/>
    <property type="molecule type" value="Genomic_DNA"/>
</dbReference>
<dbReference type="PANTHER" id="PTHR33835">
    <property type="entry name" value="YALI0C07656P"/>
    <property type="match status" value="1"/>
</dbReference>
<feature type="region of interest" description="Disordered" evidence="1">
    <location>
        <begin position="439"/>
        <end position="458"/>
    </location>
</feature>
<dbReference type="Proteomes" id="UP000256970">
    <property type="component" value="Unassembled WGS sequence"/>
</dbReference>
<protein>
    <recommendedName>
        <fullName evidence="4">DUF4336 domain-containing protein</fullName>
    </recommendedName>
</protein>
<dbReference type="PANTHER" id="PTHR33835:SF2">
    <property type="entry name" value="LYSINE-TRNA LIGASE"/>
    <property type="match status" value="1"/>
</dbReference>
<feature type="compositionally biased region" description="Low complexity" evidence="1">
    <location>
        <begin position="442"/>
        <end position="458"/>
    </location>
</feature>
<evidence type="ECO:0008006" key="4">
    <source>
        <dbReference type="Google" id="ProtNLM"/>
    </source>
</evidence>
<keyword evidence="3" id="KW-1185">Reference proteome</keyword>
<gene>
    <name evidence="2" type="ORF">BQ4739_LOCUS4564</name>
</gene>